<evidence type="ECO:0000313" key="6">
    <source>
        <dbReference type="Proteomes" id="UP001245370"/>
    </source>
</evidence>
<evidence type="ECO:0000313" key="3">
    <source>
        <dbReference type="EMBL" id="GLI22085.1"/>
    </source>
</evidence>
<gene>
    <name evidence="4" type="ORF">GGQ86_000615</name>
    <name evidence="3" type="ORF">XFLAVUS301_17590</name>
</gene>
<accession>A0A9W6CLZ1</accession>
<dbReference type="GeneID" id="95762546"/>
<feature type="signal peptide" evidence="2">
    <location>
        <begin position="1"/>
        <end position="34"/>
    </location>
</feature>
<evidence type="ECO:0000256" key="1">
    <source>
        <dbReference type="SAM" id="MobiDB-lite"/>
    </source>
</evidence>
<name>A0A9W6CLZ1_XANFL</name>
<proteinExistence type="predicted"/>
<dbReference type="RefSeq" id="WP_281807097.1">
    <property type="nucleotide sequence ID" value="NZ_BSDO01000002.1"/>
</dbReference>
<organism evidence="3 5">
    <name type="scientific">Xanthobacter flavus</name>
    <dbReference type="NCBI Taxonomy" id="281"/>
    <lineage>
        <taxon>Bacteria</taxon>
        <taxon>Pseudomonadati</taxon>
        <taxon>Pseudomonadota</taxon>
        <taxon>Alphaproteobacteria</taxon>
        <taxon>Hyphomicrobiales</taxon>
        <taxon>Xanthobacteraceae</taxon>
        <taxon>Xanthobacter</taxon>
    </lineage>
</organism>
<evidence type="ECO:0000313" key="5">
    <source>
        <dbReference type="Proteomes" id="UP001144397"/>
    </source>
</evidence>
<dbReference type="AlphaFoldDB" id="A0A9W6CLZ1"/>
<keyword evidence="2" id="KW-0732">Signal</keyword>
<keyword evidence="6" id="KW-1185">Reference proteome</keyword>
<comment type="caution">
    <text evidence="3">The sequence shown here is derived from an EMBL/GenBank/DDBJ whole genome shotgun (WGS) entry which is preliminary data.</text>
</comment>
<dbReference type="EMBL" id="JAVDPY010000001">
    <property type="protein sequence ID" value="MDR6332168.1"/>
    <property type="molecule type" value="Genomic_DNA"/>
</dbReference>
<reference evidence="3" key="1">
    <citation type="submission" date="2022-12" db="EMBL/GenBank/DDBJ databases">
        <title>Reference genome sequencing for broad-spectrum identification of bacterial and archaeal isolates by mass spectrometry.</title>
        <authorList>
            <person name="Sekiguchi Y."/>
            <person name="Tourlousse D.M."/>
        </authorList>
    </citation>
    <scope>NUCLEOTIDE SEQUENCE</scope>
    <source>
        <strain evidence="3">301</strain>
    </source>
</reference>
<dbReference type="EMBL" id="BSDO01000002">
    <property type="protein sequence ID" value="GLI22085.1"/>
    <property type="molecule type" value="Genomic_DNA"/>
</dbReference>
<dbReference type="Proteomes" id="UP001144397">
    <property type="component" value="Unassembled WGS sequence"/>
</dbReference>
<feature type="chain" id="PRO_5040784656" description="Histidine phosphatase family protein" evidence="2">
    <location>
        <begin position="35"/>
        <end position="265"/>
    </location>
</feature>
<evidence type="ECO:0000256" key="2">
    <source>
        <dbReference type="SAM" id="SignalP"/>
    </source>
</evidence>
<reference evidence="4 6" key="2">
    <citation type="submission" date="2023-07" db="EMBL/GenBank/DDBJ databases">
        <title>Genomic Encyclopedia of Type Strains, Phase IV (KMG-IV): sequencing the most valuable type-strain genomes for metagenomic binning, comparative biology and taxonomic classification.</title>
        <authorList>
            <person name="Goeker M."/>
        </authorList>
    </citation>
    <scope>NUCLEOTIDE SEQUENCE [LARGE SCALE GENOMIC DNA]</scope>
    <source>
        <strain evidence="4 6">DSM 338</strain>
    </source>
</reference>
<evidence type="ECO:0000313" key="4">
    <source>
        <dbReference type="EMBL" id="MDR6332168.1"/>
    </source>
</evidence>
<dbReference type="Proteomes" id="UP001245370">
    <property type="component" value="Unassembled WGS sequence"/>
</dbReference>
<protein>
    <recommendedName>
        <fullName evidence="7">Histidine phosphatase family protein</fullName>
    </recommendedName>
</protein>
<feature type="region of interest" description="Disordered" evidence="1">
    <location>
        <begin position="246"/>
        <end position="265"/>
    </location>
</feature>
<sequence length="265" mass="29509">MRTINSLKRTVLAGSLALAAVFSTSLLSALPAAAVPARVILLRHGEKGGPLQLCSVGQERARALVDYYLGKNAKKSLLQPGQAPTAILGLSLHTLETIYPVADSWQQPVIFYSVMPEMVDGKLIIRQDKLAERNRQAVHDVFTKPEWAGGTLIMNWEHDHIARRRLDIELTPKQRAKMQEKHPGMVIPTKATTLFDLMDLAGIKVPDDWPGDTYDYFWIIDFDQESELPSAFTMIKQEFGPPYENLPQNDWGTPENISASAGCTK</sequence>
<evidence type="ECO:0008006" key="7">
    <source>
        <dbReference type="Google" id="ProtNLM"/>
    </source>
</evidence>